<dbReference type="PIRSF" id="PIRSF000409">
    <property type="entry name" value="Ada"/>
    <property type="match status" value="1"/>
</dbReference>
<reference evidence="12 13" key="1">
    <citation type="submission" date="2024-06" db="EMBL/GenBank/DDBJ databases">
        <title>Genomic Encyclopedia of Type Strains, Phase V (KMG-V): Genome sequencing to study the core and pangenomes of soil and plant-associated prokaryotes.</title>
        <authorList>
            <person name="Whitman W."/>
        </authorList>
    </citation>
    <scope>NUCLEOTIDE SEQUENCE [LARGE SCALE GENOMIC DNA]</scope>
    <source>
        <strain evidence="12 13">NE40</strain>
    </source>
</reference>
<evidence type="ECO:0000256" key="7">
    <source>
        <dbReference type="ARBA" id="ARBA00023159"/>
    </source>
</evidence>
<gene>
    <name evidence="12" type="ORF">V5J35_002322</name>
</gene>
<dbReference type="Gene3D" id="3.40.10.10">
    <property type="entry name" value="DNA Methylphosphotriester Repair Domain"/>
    <property type="match status" value="1"/>
</dbReference>
<dbReference type="SMART" id="SM00342">
    <property type="entry name" value="HTH_ARAC"/>
    <property type="match status" value="1"/>
</dbReference>
<keyword evidence="6" id="KW-0805">Transcription regulation</keyword>
<keyword evidence="3 12" id="KW-0489">Methyltransferase</keyword>
<dbReference type="InterPro" id="IPR018060">
    <property type="entry name" value="HTH_AraC"/>
</dbReference>
<evidence type="ECO:0000256" key="2">
    <source>
        <dbReference type="ARBA" id="ARBA00001947"/>
    </source>
</evidence>
<dbReference type="InterPro" id="IPR036388">
    <property type="entry name" value="WH-like_DNA-bd_sf"/>
</dbReference>
<dbReference type="PROSITE" id="PS00374">
    <property type="entry name" value="MGMT"/>
    <property type="match status" value="1"/>
</dbReference>
<dbReference type="Pfam" id="PF12833">
    <property type="entry name" value="HTH_18"/>
    <property type="match status" value="1"/>
</dbReference>
<keyword evidence="9" id="KW-0234">DNA repair</keyword>
<dbReference type="InterPro" id="IPR035451">
    <property type="entry name" value="Ada-like_dom_sf"/>
</dbReference>
<dbReference type="InterPro" id="IPR014048">
    <property type="entry name" value="MethylDNA_cys_MeTrfase_DNA-bd"/>
</dbReference>
<dbReference type="PANTHER" id="PTHR10815">
    <property type="entry name" value="METHYLATED-DNA--PROTEIN-CYSTEINE METHYLTRANSFERASE"/>
    <property type="match status" value="1"/>
</dbReference>
<evidence type="ECO:0000256" key="5">
    <source>
        <dbReference type="ARBA" id="ARBA00022763"/>
    </source>
</evidence>
<dbReference type="Gene3D" id="1.10.10.10">
    <property type="entry name" value="Winged helix-like DNA-binding domain superfamily/Winged helix DNA-binding domain"/>
    <property type="match status" value="1"/>
</dbReference>
<name>A0ABV2SH95_9GAMM</name>
<dbReference type="PROSITE" id="PS01124">
    <property type="entry name" value="HTH_ARAC_FAMILY_2"/>
    <property type="match status" value="1"/>
</dbReference>
<protein>
    <submittedName>
        <fullName evidence="12">AraC family transcriptional regulator of adaptative response/methylated-DNA-[protein]-cysteine methyltransferase</fullName>
        <ecNumber evidence="12">2.1.1.63</ecNumber>
    </submittedName>
</protein>
<evidence type="ECO:0000313" key="12">
    <source>
        <dbReference type="EMBL" id="MET4757130.1"/>
    </source>
</evidence>
<comment type="cofactor">
    <cofactor evidence="2">
        <name>Zn(2+)</name>
        <dbReference type="ChEBI" id="CHEBI:29105"/>
    </cofactor>
</comment>
<dbReference type="Gene3D" id="1.10.10.60">
    <property type="entry name" value="Homeodomain-like"/>
    <property type="match status" value="1"/>
</dbReference>
<keyword evidence="5" id="KW-0227">DNA damage</keyword>
<dbReference type="SUPFAM" id="SSF46767">
    <property type="entry name" value="Methylated DNA-protein cysteine methyltransferase, C-terminal domain"/>
    <property type="match status" value="1"/>
</dbReference>
<proteinExistence type="predicted"/>
<dbReference type="InterPro" id="IPR009057">
    <property type="entry name" value="Homeodomain-like_sf"/>
</dbReference>
<accession>A0ABV2SH95</accession>
<dbReference type="Pfam" id="PF02805">
    <property type="entry name" value="Ada_Zn_binding"/>
    <property type="match status" value="1"/>
</dbReference>
<evidence type="ECO:0000256" key="3">
    <source>
        <dbReference type="ARBA" id="ARBA00022603"/>
    </source>
</evidence>
<dbReference type="Pfam" id="PF01035">
    <property type="entry name" value="DNA_binding_1"/>
    <property type="match status" value="1"/>
</dbReference>
<evidence type="ECO:0000256" key="6">
    <source>
        <dbReference type="ARBA" id="ARBA00023015"/>
    </source>
</evidence>
<dbReference type="InterPro" id="IPR001497">
    <property type="entry name" value="MethylDNA_cys_MeTrfase_AS"/>
</dbReference>
<feature type="domain" description="HTH araC/xylS-type" evidence="11">
    <location>
        <begin position="111"/>
        <end position="193"/>
    </location>
</feature>
<dbReference type="EC" id="2.1.1.63" evidence="12"/>
<evidence type="ECO:0000256" key="10">
    <source>
        <dbReference type="ARBA" id="ARBA00049348"/>
    </source>
</evidence>
<dbReference type="RefSeq" id="WP_354007306.1">
    <property type="nucleotide sequence ID" value="NZ_JBEWTA010000001.1"/>
</dbReference>
<organism evidence="12 13">
    <name type="scientific">Endozoicomonas lisbonensis</name>
    <dbReference type="NCBI Taxonomy" id="3120522"/>
    <lineage>
        <taxon>Bacteria</taxon>
        <taxon>Pseudomonadati</taxon>
        <taxon>Pseudomonadota</taxon>
        <taxon>Gammaproteobacteria</taxon>
        <taxon>Oceanospirillales</taxon>
        <taxon>Endozoicomonadaceae</taxon>
        <taxon>Endozoicomonas</taxon>
    </lineage>
</organism>
<dbReference type="InterPro" id="IPR036217">
    <property type="entry name" value="MethylDNA_cys_MeTrfase_DNAb"/>
</dbReference>
<dbReference type="EMBL" id="JBEWTB010000002">
    <property type="protein sequence ID" value="MET4757130.1"/>
    <property type="molecule type" value="Genomic_DNA"/>
</dbReference>
<dbReference type="NCBIfam" id="TIGR00589">
    <property type="entry name" value="ogt"/>
    <property type="match status" value="1"/>
</dbReference>
<evidence type="ECO:0000256" key="9">
    <source>
        <dbReference type="ARBA" id="ARBA00023204"/>
    </source>
</evidence>
<evidence type="ECO:0000256" key="8">
    <source>
        <dbReference type="ARBA" id="ARBA00023163"/>
    </source>
</evidence>
<sequence>MYSIRNTGPAEQTLSTEKDPRWQAVVERNPDFDDQFVYAVKTTGIYCRPSSPSRHPKPENVIFFSSAEEAEAHGFRPSKRIQQDQGSTNSRHIKLISRACWQIEQADIEPSLNTLATSAGLSPFHFHRVFKAITGMTPKKYAQAHRAQRVHNELTNSHSVTRAIYDAGFNSSSRFYESSRKILGMKPLDFKEGGNNTDIYFAVGECYLGAILVAQSIKGICAIFLGNNPDKLVRDLQDRFPNANLIGNDRLYEQLVARVVGFLENPEMDLQLPLDIQGTAFQKRVWAALQDIPAGTTVSYTDIAEKIGSPKSVRAVAGACGANLLAVAIPCHRVVRRDGSLSGYRWGIERKQQLLDKESQLSP</sequence>
<dbReference type="InterPro" id="IPR036631">
    <property type="entry name" value="MGMT_N_sf"/>
</dbReference>
<dbReference type="SUPFAM" id="SSF53155">
    <property type="entry name" value="Methylated DNA-protein cysteine methyltransferase domain"/>
    <property type="match status" value="1"/>
</dbReference>
<keyword evidence="8" id="KW-0804">Transcription</keyword>
<comment type="catalytic activity">
    <reaction evidence="1">
        <text>a 4-O-methyl-thymidine in DNA + L-cysteinyl-[protein] = a thymidine in DNA + S-methyl-L-cysteinyl-[protein]</text>
        <dbReference type="Rhea" id="RHEA:53428"/>
        <dbReference type="Rhea" id="RHEA-COMP:10131"/>
        <dbReference type="Rhea" id="RHEA-COMP:10132"/>
        <dbReference type="Rhea" id="RHEA-COMP:13555"/>
        <dbReference type="Rhea" id="RHEA-COMP:13556"/>
        <dbReference type="ChEBI" id="CHEBI:29950"/>
        <dbReference type="ChEBI" id="CHEBI:82612"/>
        <dbReference type="ChEBI" id="CHEBI:137386"/>
        <dbReference type="ChEBI" id="CHEBI:137387"/>
        <dbReference type="EC" id="2.1.1.63"/>
    </reaction>
</comment>
<comment type="catalytic activity">
    <reaction evidence="10">
        <text>a 6-O-methyl-2'-deoxyguanosine in DNA + L-cysteinyl-[protein] = S-methyl-L-cysteinyl-[protein] + a 2'-deoxyguanosine in DNA</text>
        <dbReference type="Rhea" id="RHEA:24000"/>
        <dbReference type="Rhea" id="RHEA-COMP:10131"/>
        <dbReference type="Rhea" id="RHEA-COMP:10132"/>
        <dbReference type="Rhea" id="RHEA-COMP:11367"/>
        <dbReference type="Rhea" id="RHEA-COMP:11368"/>
        <dbReference type="ChEBI" id="CHEBI:29950"/>
        <dbReference type="ChEBI" id="CHEBI:82612"/>
        <dbReference type="ChEBI" id="CHEBI:85445"/>
        <dbReference type="ChEBI" id="CHEBI:85448"/>
        <dbReference type="EC" id="2.1.1.63"/>
    </reaction>
</comment>
<dbReference type="PANTHER" id="PTHR10815:SF14">
    <property type="entry name" value="BIFUNCTIONAL TRANSCRIPTIONAL ACTIVATOR_DNA REPAIR ENZYME ADA"/>
    <property type="match status" value="1"/>
</dbReference>
<keyword evidence="4 12" id="KW-0808">Transferase</keyword>
<dbReference type="InterPro" id="IPR016221">
    <property type="entry name" value="Bifunct_regulatory_prot_Ada"/>
</dbReference>
<dbReference type="SUPFAM" id="SSF46689">
    <property type="entry name" value="Homeodomain-like"/>
    <property type="match status" value="1"/>
</dbReference>
<keyword evidence="13" id="KW-1185">Reference proteome</keyword>
<dbReference type="Gene3D" id="3.30.160.70">
    <property type="entry name" value="Methylated DNA-protein cysteine methyltransferase domain"/>
    <property type="match status" value="1"/>
</dbReference>
<dbReference type="SUPFAM" id="SSF57884">
    <property type="entry name" value="Ada DNA repair protein, N-terminal domain (N-Ada 10)"/>
    <property type="match status" value="1"/>
</dbReference>
<dbReference type="GO" id="GO:0032259">
    <property type="term" value="P:methylation"/>
    <property type="evidence" value="ECO:0007669"/>
    <property type="project" value="UniProtKB-KW"/>
</dbReference>
<evidence type="ECO:0000256" key="1">
    <source>
        <dbReference type="ARBA" id="ARBA00001286"/>
    </source>
</evidence>
<comment type="caution">
    <text evidence="12">The sequence shown here is derived from an EMBL/GenBank/DDBJ whole genome shotgun (WGS) entry which is preliminary data.</text>
</comment>
<dbReference type="Proteomes" id="UP001549366">
    <property type="component" value="Unassembled WGS sequence"/>
</dbReference>
<keyword evidence="7" id="KW-0010">Activator</keyword>
<evidence type="ECO:0000313" key="13">
    <source>
        <dbReference type="Proteomes" id="UP001549366"/>
    </source>
</evidence>
<dbReference type="NCBIfam" id="NF011964">
    <property type="entry name" value="PRK15435.1"/>
    <property type="match status" value="1"/>
</dbReference>
<evidence type="ECO:0000256" key="4">
    <source>
        <dbReference type="ARBA" id="ARBA00022679"/>
    </source>
</evidence>
<dbReference type="GO" id="GO:0003908">
    <property type="term" value="F:methylated-DNA-[protein]-cysteine S-methyltransferase activity"/>
    <property type="evidence" value="ECO:0007669"/>
    <property type="project" value="UniProtKB-EC"/>
</dbReference>
<dbReference type="InterPro" id="IPR004026">
    <property type="entry name" value="Ada_DNA_repair_Zn-bd"/>
</dbReference>
<evidence type="ECO:0000259" key="11">
    <source>
        <dbReference type="PROSITE" id="PS01124"/>
    </source>
</evidence>
<dbReference type="CDD" id="cd06445">
    <property type="entry name" value="ATase"/>
    <property type="match status" value="1"/>
</dbReference>